<evidence type="ECO:0000313" key="3">
    <source>
        <dbReference type="Proteomes" id="UP000186309"/>
    </source>
</evidence>
<dbReference type="EMBL" id="CP019082">
    <property type="protein sequence ID" value="APW59206.1"/>
    <property type="molecule type" value="Genomic_DNA"/>
</dbReference>
<feature type="compositionally biased region" description="Pro residues" evidence="1">
    <location>
        <begin position="37"/>
        <end position="80"/>
    </location>
</feature>
<accession>A0A1U7CJX0</accession>
<keyword evidence="3" id="KW-1185">Reference proteome</keyword>
<name>A0A1U7CJX0_9BACT</name>
<dbReference type="RefSeq" id="WP_076343415.1">
    <property type="nucleotide sequence ID" value="NZ_CP019082.1"/>
</dbReference>
<evidence type="ECO:0000256" key="1">
    <source>
        <dbReference type="SAM" id="MobiDB-lite"/>
    </source>
</evidence>
<gene>
    <name evidence="2" type="ORF">BSF38_00621</name>
</gene>
<proteinExistence type="predicted"/>
<evidence type="ECO:0000313" key="2">
    <source>
        <dbReference type="EMBL" id="APW59206.1"/>
    </source>
</evidence>
<dbReference type="AlphaFoldDB" id="A0A1U7CJX0"/>
<dbReference type="KEGG" id="pbor:BSF38_00621"/>
<organism evidence="2 3">
    <name type="scientific">Paludisphaera borealis</name>
    <dbReference type="NCBI Taxonomy" id="1387353"/>
    <lineage>
        <taxon>Bacteria</taxon>
        <taxon>Pseudomonadati</taxon>
        <taxon>Planctomycetota</taxon>
        <taxon>Planctomycetia</taxon>
        <taxon>Isosphaerales</taxon>
        <taxon>Isosphaeraceae</taxon>
        <taxon>Paludisphaera</taxon>
    </lineage>
</organism>
<sequence>MQSFSEFRFRTWGESLEERLSPGAMLSSPLIASDPTIPRPPATPPSDPVPAPEPSPGPFPGSNPPIVYPPPPLGGPVGPA</sequence>
<protein>
    <submittedName>
        <fullName evidence="2">Uncharacterized protein</fullName>
    </submittedName>
</protein>
<dbReference type="Proteomes" id="UP000186309">
    <property type="component" value="Chromosome"/>
</dbReference>
<dbReference type="STRING" id="1387353.BSF38_00621"/>
<reference evidence="3" key="1">
    <citation type="submission" date="2016-12" db="EMBL/GenBank/DDBJ databases">
        <title>Comparative genomics of four Isosphaeraceae planctomycetes: a common pool of plasmids and glycoside hydrolase genes.</title>
        <authorList>
            <person name="Ivanova A."/>
        </authorList>
    </citation>
    <scope>NUCLEOTIDE SEQUENCE [LARGE SCALE GENOMIC DNA]</scope>
    <source>
        <strain evidence="3">PX4</strain>
    </source>
</reference>
<feature type="region of interest" description="Disordered" evidence="1">
    <location>
        <begin position="18"/>
        <end position="80"/>
    </location>
</feature>